<evidence type="ECO:0000259" key="3">
    <source>
        <dbReference type="PROSITE" id="PS51109"/>
    </source>
</evidence>
<keyword evidence="2" id="KW-1133">Transmembrane helix</keyword>
<dbReference type="AlphaFoldDB" id="A0A0C1UA87"/>
<dbReference type="PANTHER" id="PTHR35788">
    <property type="entry name" value="EXPORTED PROTEIN-RELATED"/>
    <property type="match status" value="1"/>
</dbReference>
<dbReference type="PROSITE" id="PS51109">
    <property type="entry name" value="G5"/>
    <property type="match status" value="1"/>
</dbReference>
<dbReference type="PANTHER" id="PTHR35788:SF1">
    <property type="entry name" value="EXPORTED PROTEIN"/>
    <property type="match status" value="1"/>
</dbReference>
<keyword evidence="1" id="KW-0732">Signal</keyword>
<evidence type="ECO:0000313" key="5">
    <source>
        <dbReference type="Proteomes" id="UP000031366"/>
    </source>
</evidence>
<dbReference type="InterPro" id="IPR052913">
    <property type="entry name" value="Glycopeptide_resist_protein"/>
</dbReference>
<dbReference type="Proteomes" id="UP000031366">
    <property type="component" value="Unassembled WGS sequence"/>
</dbReference>
<dbReference type="InterPro" id="IPR011098">
    <property type="entry name" value="G5_dom"/>
</dbReference>
<gene>
    <name evidence="4" type="ORF">U732_591</name>
</gene>
<dbReference type="Pfam" id="PF12229">
    <property type="entry name" value="PG_binding_4"/>
    <property type="match status" value="1"/>
</dbReference>
<keyword evidence="2" id="KW-0472">Membrane</keyword>
<sequence>MKSKGDALKKYGIITVILIFIIFVISYFVYVHNVVSAYENIIYPGVKIEEYNVENMTKEQALAFIKEKYDKPLKNNFITLVCKGKEYNIPYNSLNINYNIEEIVEEAFRYGKDQNTRNKFLAIKKPQEKQFTAKFTYDNKPVDEILSTIEKSLNKKAKNASITRKNGKFYITSEISKEEIEKKKIKDQIEDVIISHIGESYKYNIPLEIKEPKITKKKLENINQLIASAKTGYTPSTPARTKNISIATYTNNGILLMPGDEYSFNKIVGDTTADKGYLPATVIIGDKLEQGLGGGICQVSTTLHNAVLKTGIIPTERLNHNMPVGYTELGMDATVAYGTVDYKFKNTLNYPIYIEGAVTDNDVIFNIYSDSSLKSKSYEFSQDIYGKYPISTEYIYDNTIEKGKEKIKNPGSTGYKVKVYRTEYENGEKKDKILLNDDFYKPVKKVIAKGTKAY</sequence>
<proteinExistence type="predicted"/>
<evidence type="ECO:0000256" key="2">
    <source>
        <dbReference type="SAM" id="Phobius"/>
    </source>
</evidence>
<dbReference type="OrthoDB" id="9797191at2"/>
<keyword evidence="2" id="KW-0812">Transmembrane</keyword>
<accession>A0A0C1UA87</accession>
<dbReference type="SMART" id="SM01208">
    <property type="entry name" value="G5"/>
    <property type="match status" value="1"/>
</dbReference>
<name>A0A0C1UA87_9CLOT</name>
<protein>
    <submittedName>
        <fullName evidence="4">Putative peptidoglycan binding domain protein</fullName>
    </submittedName>
</protein>
<organism evidence="4 5">
    <name type="scientific">Clostridium argentinense CDC 2741</name>
    <dbReference type="NCBI Taxonomy" id="1418104"/>
    <lineage>
        <taxon>Bacteria</taxon>
        <taxon>Bacillati</taxon>
        <taxon>Bacillota</taxon>
        <taxon>Clostridia</taxon>
        <taxon>Eubacteriales</taxon>
        <taxon>Clostridiaceae</taxon>
        <taxon>Clostridium</taxon>
    </lineage>
</organism>
<evidence type="ECO:0000313" key="4">
    <source>
        <dbReference type="EMBL" id="KIE44465.1"/>
    </source>
</evidence>
<comment type="caution">
    <text evidence="4">The sequence shown here is derived from an EMBL/GenBank/DDBJ whole genome shotgun (WGS) entry which is preliminary data.</text>
</comment>
<dbReference type="Gene3D" id="2.20.230.10">
    <property type="entry name" value="Resuscitation-promoting factor rpfb"/>
    <property type="match status" value="1"/>
</dbReference>
<evidence type="ECO:0000256" key="1">
    <source>
        <dbReference type="ARBA" id="ARBA00022729"/>
    </source>
</evidence>
<feature type="transmembrane region" description="Helical" evidence="2">
    <location>
        <begin position="12"/>
        <end position="30"/>
    </location>
</feature>
<dbReference type="Pfam" id="PF07501">
    <property type="entry name" value="G5"/>
    <property type="match status" value="1"/>
</dbReference>
<keyword evidence="5" id="KW-1185">Reference proteome</keyword>
<reference evidence="4 5" key="1">
    <citation type="journal article" date="2015" name="Infect. Genet. Evol.">
        <title>Genomic sequences of six botulinum neurotoxin-producing strains representing three clostridial species illustrate the mobility and diversity of botulinum neurotoxin genes.</title>
        <authorList>
            <person name="Smith T.J."/>
            <person name="Hill K.K."/>
            <person name="Xie G."/>
            <person name="Foley B.T."/>
            <person name="Williamson C.H."/>
            <person name="Foster J.T."/>
            <person name="Johnson S.L."/>
            <person name="Chertkov O."/>
            <person name="Teshima H."/>
            <person name="Gibbons H.S."/>
            <person name="Johnsky L.A."/>
            <person name="Karavis M.A."/>
            <person name="Smith L.A."/>
        </authorList>
    </citation>
    <scope>NUCLEOTIDE SEQUENCE [LARGE SCALE GENOMIC DNA]</scope>
    <source>
        <strain evidence="4 5">CDC 2741</strain>
    </source>
</reference>
<dbReference type="InterPro" id="IPR022029">
    <property type="entry name" value="YoaR-like_PG-bd"/>
</dbReference>
<dbReference type="Pfam" id="PF04294">
    <property type="entry name" value="VanW"/>
    <property type="match status" value="1"/>
</dbReference>
<dbReference type="EMBL" id="AYSO01000020">
    <property type="protein sequence ID" value="KIE44465.1"/>
    <property type="molecule type" value="Genomic_DNA"/>
</dbReference>
<dbReference type="RefSeq" id="WP_039636528.1">
    <property type="nucleotide sequence ID" value="NZ_AYSO01000020.1"/>
</dbReference>
<dbReference type="InterPro" id="IPR007391">
    <property type="entry name" value="Vancomycin_resist_VanW"/>
</dbReference>
<feature type="domain" description="G5" evidence="3">
    <location>
        <begin position="374"/>
        <end position="453"/>
    </location>
</feature>